<dbReference type="PANTHER" id="PTHR43190">
    <property type="entry name" value="N-ACETYL-D-GLUCOSAMINE KINASE"/>
    <property type="match status" value="1"/>
</dbReference>
<dbReference type="InterPro" id="IPR052519">
    <property type="entry name" value="Euk-type_GlcNAc_Kinase"/>
</dbReference>
<dbReference type="GO" id="GO:0016301">
    <property type="term" value="F:kinase activity"/>
    <property type="evidence" value="ECO:0007669"/>
    <property type="project" value="UniProtKB-KW"/>
</dbReference>
<keyword evidence="2" id="KW-0418">Kinase</keyword>
<keyword evidence="3" id="KW-1185">Reference proteome</keyword>
<dbReference type="EMBL" id="CP061038">
    <property type="protein sequence ID" value="QNQ09541.1"/>
    <property type="molecule type" value="Genomic_DNA"/>
</dbReference>
<dbReference type="CDD" id="cd24007">
    <property type="entry name" value="ASKHA_NBD_eukNAGK-like"/>
    <property type="match status" value="1"/>
</dbReference>
<dbReference type="KEGG" id="spap:H3Z74_23415"/>
<name>A0A7H0LIN8_9SPHN</name>
<dbReference type="RefSeq" id="WP_187761852.1">
    <property type="nucleotide sequence ID" value="NZ_CP061038.1"/>
</dbReference>
<sequence length="323" mass="33614">MTEHTYFLGVDGGGSKTEFVCIDATGTIKARALTGTTYHLEIGMNETVSRLEQGVAAICGQLDIQPDALGFVFFGLPAYGEDSVIDPQLHAACRSLLGHERYLCGNDMVCGWAGSLGCQDGINIVAGTGSIAYGERQGKTGRAGGWGEVFGDEGSAYWIAVQGLALFSHMSDGRAPKGVLHQRIVEALSLGNDLDLCQRIMGPAAMGRSEIAALAGLVSRAAADGDTGANAILASAAHELAALAISLRTTLSFPPEERVPLSWSGGVLLQEPLVRNAFAKIVDDTGLFALAEPLHAPGYGGALYAKRLAHTGGGRFSASAHKV</sequence>
<dbReference type="Pfam" id="PF01869">
    <property type="entry name" value="BcrAD_BadFG"/>
    <property type="match status" value="1"/>
</dbReference>
<protein>
    <submittedName>
        <fullName evidence="2">N-acetylglucosamine kinase</fullName>
    </submittedName>
</protein>
<dbReference type="PANTHER" id="PTHR43190:SF3">
    <property type="entry name" value="N-ACETYL-D-GLUCOSAMINE KINASE"/>
    <property type="match status" value="1"/>
</dbReference>
<organism evidence="2 3">
    <name type="scientific">Sphingomonas alpina</name>
    <dbReference type="NCBI Taxonomy" id="653931"/>
    <lineage>
        <taxon>Bacteria</taxon>
        <taxon>Pseudomonadati</taxon>
        <taxon>Pseudomonadota</taxon>
        <taxon>Alphaproteobacteria</taxon>
        <taxon>Sphingomonadales</taxon>
        <taxon>Sphingomonadaceae</taxon>
        <taxon>Sphingomonas</taxon>
    </lineage>
</organism>
<dbReference type="SUPFAM" id="SSF53067">
    <property type="entry name" value="Actin-like ATPase domain"/>
    <property type="match status" value="2"/>
</dbReference>
<proteinExistence type="predicted"/>
<keyword evidence="2" id="KW-0808">Transferase</keyword>
<evidence type="ECO:0000313" key="2">
    <source>
        <dbReference type="EMBL" id="QNQ09541.1"/>
    </source>
</evidence>
<accession>A0A7H0LIN8</accession>
<feature type="domain" description="ATPase BadF/BadG/BcrA/BcrD type" evidence="1">
    <location>
        <begin position="8"/>
        <end position="305"/>
    </location>
</feature>
<dbReference type="Proteomes" id="UP000516148">
    <property type="component" value="Chromosome"/>
</dbReference>
<reference evidence="2 3" key="1">
    <citation type="submission" date="2020-09" db="EMBL/GenBank/DDBJ databases">
        <title>Sphingomonas sp., a new species isolated from pork steak.</title>
        <authorList>
            <person name="Heidler von Heilborn D."/>
        </authorList>
    </citation>
    <scope>NUCLEOTIDE SEQUENCE [LARGE SCALE GENOMIC DNA]</scope>
    <source>
        <strain evidence="3">S8-3T</strain>
    </source>
</reference>
<dbReference type="InterPro" id="IPR002731">
    <property type="entry name" value="ATPase_BadF"/>
</dbReference>
<evidence type="ECO:0000313" key="3">
    <source>
        <dbReference type="Proteomes" id="UP000516148"/>
    </source>
</evidence>
<dbReference type="Gene3D" id="3.30.420.40">
    <property type="match status" value="2"/>
</dbReference>
<dbReference type="AlphaFoldDB" id="A0A7H0LIN8"/>
<gene>
    <name evidence="2" type="ORF">H3Z74_23415</name>
</gene>
<dbReference type="InterPro" id="IPR043129">
    <property type="entry name" value="ATPase_NBD"/>
</dbReference>
<evidence type="ECO:0000259" key="1">
    <source>
        <dbReference type="Pfam" id="PF01869"/>
    </source>
</evidence>